<sequence length="135" mass="14971">MKNVIVDMQHVSFSYDGIMALEDINLTLYEKDFLTIIGPNGGGKTTVLKLILGLLRPTKGTITVFDGKPQDARSKIGYLPQLLVSEFDFPISVLEVVLMGRLGRTGPGHRYSKKDVEIALEALDNVGMRDYRESV</sequence>
<accession>A0A0S8G7R4</accession>
<dbReference type="GO" id="GO:0005524">
    <property type="term" value="F:ATP binding"/>
    <property type="evidence" value="ECO:0007669"/>
    <property type="project" value="InterPro"/>
</dbReference>
<organism evidence="4 5">
    <name type="scientific">candidate division WOR_3 bacterium SM23_60</name>
    <dbReference type="NCBI Taxonomy" id="1703780"/>
    <lineage>
        <taxon>Bacteria</taxon>
        <taxon>Bacteria division WOR-3</taxon>
    </lineage>
</organism>
<evidence type="ECO:0000313" key="5">
    <source>
        <dbReference type="Proteomes" id="UP000051096"/>
    </source>
</evidence>
<proteinExistence type="inferred from homology"/>
<dbReference type="Gene3D" id="3.40.50.300">
    <property type="entry name" value="P-loop containing nucleotide triphosphate hydrolases"/>
    <property type="match status" value="1"/>
</dbReference>
<comment type="caution">
    <text evidence="4">The sequence shown here is derived from an EMBL/GenBank/DDBJ whole genome shotgun (WGS) entry which is preliminary data.</text>
</comment>
<comment type="similarity">
    <text evidence="1">Belongs to the ABC transporter superfamily.</text>
</comment>
<dbReference type="InterPro" id="IPR050153">
    <property type="entry name" value="Metal_Ion_Import_ABC"/>
</dbReference>
<evidence type="ECO:0000256" key="2">
    <source>
        <dbReference type="ARBA" id="ARBA00022448"/>
    </source>
</evidence>
<dbReference type="PANTHER" id="PTHR42734">
    <property type="entry name" value="METAL TRANSPORT SYSTEM ATP-BINDING PROTEIN TM_0124-RELATED"/>
    <property type="match status" value="1"/>
</dbReference>
<protein>
    <recommendedName>
        <fullName evidence="3">ABC transporter domain-containing protein</fullName>
    </recommendedName>
</protein>
<dbReference type="AlphaFoldDB" id="A0A0S8G7R4"/>
<evidence type="ECO:0000256" key="1">
    <source>
        <dbReference type="ARBA" id="ARBA00005417"/>
    </source>
</evidence>
<dbReference type="PANTHER" id="PTHR42734:SF17">
    <property type="entry name" value="METAL TRANSPORT SYSTEM ATP-BINDING PROTEIN TM_0124-RELATED"/>
    <property type="match status" value="1"/>
</dbReference>
<reference evidence="4 5" key="1">
    <citation type="journal article" date="2015" name="Microbiome">
        <title>Genomic resolution of linkages in carbon, nitrogen, and sulfur cycling among widespread estuary sediment bacteria.</title>
        <authorList>
            <person name="Baker B.J."/>
            <person name="Lazar C.S."/>
            <person name="Teske A.P."/>
            <person name="Dick G.J."/>
        </authorList>
    </citation>
    <scope>NUCLEOTIDE SEQUENCE [LARGE SCALE GENOMIC DNA]</scope>
    <source>
        <strain evidence="4">SM23_60</strain>
    </source>
</reference>
<gene>
    <name evidence="4" type="ORF">AMJ87_11085</name>
</gene>
<dbReference type="EMBL" id="LJUO01000142">
    <property type="protein sequence ID" value="KPK69029.1"/>
    <property type="molecule type" value="Genomic_DNA"/>
</dbReference>
<dbReference type="SUPFAM" id="SSF52540">
    <property type="entry name" value="P-loop containing nucleoside triphosphate hydrolases"/>
    <property type="match status" value="1"/>
</dbReference>
<dbReference type="InterPro" id="IPR027417">
    <property type="entry name" value="P-loop_NTPase"/>
</dbReference>
<evidence type="ECO:0000313" key="4">
    <source>
        <dbReference type="EMBL" id="KPK69029.1"/>
    </source>
</evidence>
<dbReference type="Pfam" id="PF00005">
    <property type="entry name" value="ABC_tran"/>
    <property type="match status" value="1"/>
</dbReference>
<dbReference type="GO" id="GO:0016887">
    <property type="term" value="F:ATP hydrolysis activity"/>
    <property type="evidence" value="ECO:0007669"/>
    <property type="project" value="InterPro"/>
</dbReference>
<feature type="domain" description="ABC transporter" evidence="3">
    <location>
        <begin position="21"/>
        <end position="129"/>
    </location>
</feature>
<feature type="non-terminal residue" evidence="4">
    <location>
        <position position="135"/>
    </location>
</feature>
<dbReference type="InterPro" id="IPR003439">
    <property type="entry name" value="ABC_transporter-like_ATP-bd"/>
</dbReference>
<evidence type="ECO:0000259" key="3">
    <source>
        <dbReference type="Pfam" id="PF00005"/>
    </source>
</evidence>
<dbReference type="PATRIC" id="fig|1703780.3.peg.1649"/>
<name>A0A0S8G7R4_UNCW3</name>
<keyword evidence="2" id="KW-0813">Transport</keyword>
<dbReference type="Proteomes" id="UP000051096">
    <property type="component" value="Unassembled WGS sequence"/>
</dbReference>